<evidence type="ECO:0000256" key="14">
    <source>
        <dbReference type="ARBA" id="ARBA00023136"/>
    </source>
</evidence>
<evidence type="ECO:0000256" key="3">
    <source>
        <dbReference type="ARBA" id="ARBA00022528"/>
    </source>
</evidence>
<protein>
    <submittedName>
        <fullName evidence="19">Translocase of chloroplast, chloroplastic</fullName>
    </submittedName>
</protein>
<comment type="similarity">
    <text evidence="16">Belongs to the TRAFAC class TrmE-Era-EngA-EngB-Septin-like GTPase superfamily. AIG1/Toc34/Toc159-like paraseptin GTPase family. TOC159 subfamily.</text>
</comment>
<keyword evidence="12" id="KW-1133">Transmembrane helix</keyword>
<organism evidence="19">
    <name type="scientific">Sesamum latifolium</name>
    <dbReference type="NCBI Taxonomy" id="2727402"/>
    <lineage>
        <taxon>Eukaryota</taxon>
        <taxon>Viridiplantae</taxon>
        <taxon>Streptophyta</taxon>
        <taxon>Embryophyta</taxon>
        <taxon>Tracheophyta</taxon>
        <taxon>Spermatophyta</taxon>
        <taxon>Magnoliopsida</taxon>
        <taxon>eudicotyledons</taxon>
        <taxon>Gunneridae</taxon>
        <taxon>Pentapetalae</taxon>
        <taxon>asterids</taxon>
        <taxon>lamiids</taxon>
        <taxon>Lamiales</taxon>
        <taxon>Pedaliaceae</taxon>
        <taxon>Sesamum</taxon>
    </lineage>
</organism>
<comment type="cofactor">
    <cofactor evidence="1">
        <name>Mg(2+)</name>
        <dbReference type="ChEBI" id="CHEBI:18420"/>
    </cofactor>
</comment>
<feature type="domain" description="AIG1-type G" evidence="18">
    <location>
        <begin position="1063"/>
        <end position="1308"/>
    </location>
</feature>
<evidence type="ECO:0000256" key="10">
    <source>
        <dbReference type="ARBA" id="ARBA00022842"/>
    </source>
</evidence>
<dbReference type="InterPro" id="IPR006703">
    <property type="entry name" value="G_AIG1"/>
</dbReference>
<keyword evidence="13" id="KW-0342">GTP-binding</keyword>
<dbReference type="GO" id="GO:0015031">
    <property type="term" value="P:protein transport"/>
    <property type="evidence" value="ECO:0007669"/>
    <property type="project" value="UniProtKB-KW"/>
</dbReference>
<evidence type="ECO:0000256" key="13">
    <source>
        <dbReference type="ARBA" id="ARBA00023134"/>
    </source>
</evidence>
<dbReference type="GO" id="GO:0003924">
    <property type="term" value="F:GTPase activity"/>
    <property type="evidence" value="ECO:0007669"/>
    <property type="project" value="InterPro"/>
</dbReference>
<keyword evidence="8" id="KW-0378">Hydrolase</keyword>
<dbReference type="InterPro" id="IPR027417">
    <property type="entry name" value="P-loop_NTPase"/>
</dbReference>
<feature type="region of interest" description="Disordered" evidence="17">
    <location>
        <begin position="615"/>
        <end position="648"/>
    </location>
</feature>
<keyword evidence="5" id="KW-0812">Transmembrane</keyword>
<keyword evidence="6" id="KW-0479">Metal-binding</keyword>
<dbReference type="PANTHER" id="PTHR10903:SF120">
    <property type="entry name" value="TRANSLOCASE OF CHLOROPLAST 159, CHLOROPLASTIC"/>
    <property type="match status" value="1"/>
</dbReference>
<dbReference type="Pfam" id="PF04548">
    <property type="entry name" value="AIG1"/>
    <property type="match status" value="1"/>
</dbReference>
<evidence type="ECO:0000256" key="2">
    <source>
        <dbReference type="ARBA" id="ARBA00022448"/>
    </source>
</evidence>
<keyword evidence="2" id="KW-0813">Transport</keyword>
<dbReference type="InterPro" id="IPR024283">
    <property type="entry name" value="TOC159_MAD"/>
</dbReference>
<evidence type="ECO:0000256" key="15">
    <source>
        <dbReference type="ARBA" id="ARBA00023766"/>
    </source>
</evidence>
<evidence type="ECO:0000256" key="17">
    <source>
        <dbReference type="SAM" id="MobiDB-lite"/>
    </source>
</evidence>
<keyword evidence="14" id="KW-0472">Membrane</keyword>
<keyword evidence="4" id="KW-0934">Plastid</keyword>
<reference evidence="19" key="2">
    <citation type="journal article" date="2024" name="Plant">
        <title>Genomic evolution and insights into agronomic trait innovations of Sesamum species.</title>
        <authorList>
            <person name="Miao H."/>
            <person name="Wang L."/>
            <person name="Qu L."/>
            <person name="Liu H."/>
            <person name="Sun Y."/>
            <person name="Le M."/>
            <person name="Wang Q."/>
            <person name="Wei S."/>
            <person name="Zheng Y."/>
            <person name="Lin W."/>
            <person name="Duan Y."/>
            <person name="Cao H."/>
            <person name="Xiong S."/>
            <person name="Wang X."/>
            <person name="Wei L."/>
            <person name="Li C."/>
            <person name="Ma Q."/>
            <person name="Ju M."/>
            <person name="Zhao R."/>
            <person name="Li G."/>
            <person name="Mu C."/>
            <person name="Tian Q."/>
            <person name="Mei H."/>
            <person name="Zhang T."/>
            <person name="Gao T."/>
            <person name="Zhang H."/>
        </authorList>
    </citation>
    <scope>NUCLEOTIDE SEQUENCE</scope>
    <source>
        <strain evidence="19">KEN1</strain>
    </source>
</reference>
<dbReference type="Pfam" id="PF11886">
    <property type="entry name" value="TOC159_MAD"/>
    <property type="match status" value="1"/>
</dbReference>
<keyword evidence="11" id="KW-0653">Protein transport</keyword>
<evidence type="ECO:0000256" key="9">
    <source>
        <dbReference type="ARBA" id="ARBA00022805"/>
    </source>
</evidence>
<keyword evidence="7" id="KW-0547">Nucleotide-binding</keyword>
<name>A0AAW2XU03_9LAMI</name>
<evidence type="ECO:0000259" key="18">
    <source>
        <dbReference type="PROSITE" id="PS51720"/>
    </source>
</evidence>
<evidence type="ECO:0000256" key="6">
    <source>
        <dbReference type="ARBA" id="ARBA00022723"/>
    </source>
</evidence>
<dbReference type="GO" id="GO:0005525">
    <property type="term" value="F:GTP binding"/>
    <property type="evidence" value="ECO:0007669"/>
    <property type="project" value="UniProtKB-KW"/>
</dbReference>
<dbReference type="NCBIfam" id="TIGR00993">
    <property type="entry name" value="3a0901s04IAP86"/>
    <property type="match status" value="1"/>
</dbReference>
<evidence type="ECO:0000256" key="8">
    <source>
        <dbReference type="ARBA" id="ARBA00022801"/>
    </source>
</evidence>
<evidence type="ECO:0000256" key="16">
    <source>
        <dbReference type="ARBA" id="ARBA00023775"/>
    </source>
</evidence>
<proteinExistence type="inferred from homology"/>
<dbReference type="PROSITE" id="PS51720">
    <property type="entry name" value="G_AIG1"/>
    <property type="match status" value="1"/>
</dbReference>
<dbReference type="InterPro" id="IPR045058">
    <property type="entry name" value="GIMA/IAN/Toc"/>
</dbReference>
<dbReference type="PANTHER" id="PTHR10903">
    <property type="entry name" value="GTPASE, IMAP FAMILY MEMBER-RELATED"/>
    <property type="match status" value="1"/>
</dbReference>
<keyword evidence="10" id="KW-0460">Magnesium</keyword>
<feature type="compositionally biased region" description="Basic and acidic residues" evidence="17">
    <location>
        <begin position="615"/>
        <end position="629"/>
    </location>
</feature>
<dbReference type="InterPro" id="IPR005690">
    <property type="entry name" value="Toc86_159"/>
</dbReference>
<accession>A0AAW2XU03</accession>
<evidence type="ECO:0000256" key="1">
    <source>
        <dbReference type="ARBA" id="ARBA00001946"/>
    </source>
</evidence>
<comment type="caution">
    <text evidence="19">The sequence shown here is derived from an EMBL/GenBank/DDBJ whole genome shotgun (WGS) entry which is preliminary data.</text>
</comment>
<keyword evidence="3" id="KW-0150">Chloroplast</keyword>
<evidence type="ECO:0000256" key="11">
    <source>
        <dbReference type="ARBA" id="ARBA00022927"/>
    </source>
</evidence>
<dbReference type="SUPFAM" id="SSF52540">
    <property type="entry name" value="P-loop containing nucleoside triphosphate hydrolases"/>
    <property type="match status" value="1"/>
</dbReference>
<dbReference type="EMBL" id="JACGWN010000003">
    <property type="protein sequence ID" value="KAL0457404.1"/>
    <property type="molecule type" value="Genomic_DNA"/>
</dbReference>
<dbReference type="Gene3D" id="3.40.50.300">
    <property type="entry name" value="P-loop containing nucleotide triphosphate hydrolases"/>
    <property type="match status" value="1"/>
</dbReference>
<evidence type="ECO:0000256" key="4">
    <source>
        <dbReference type="ARBA" id="ARBA00022640"/>
    </source>
</evidence>
<keyword evidence="9" id="KW-1002">Plastid outer membrane</keyword>
<evidence type="ECO:0000256" key="5">
    <source>
        <dbReference type="ARBA" id="ARBA00022692"/>
    </source>
</evidence>
<dbReference type="GO" id="GO:0046872">
    <property type="term" value="F:metal ion binding"/>
    <property type="evidence" value="ECO:0007669"/>
    <property type="project" value="UniProtKB-KW"/>
</dbReference>
<evidence type="ECO:0000256" key="12">
    <source>
        <dbReference type="ARBA" id="ARBA00022989"/>
    </source>
</evidence>
<evidence type="ECO:0000256" key="7">
    <source>
        <dbReference type="ARBA" id="ARBA00022741"/>
    </source>
</evidence>
<sequence>MKELIVFDDHSDDPRTFLGESGDELFEDEDYVLNTGKTRPFVAVVDENVSDIEPMPVVDSRIPLVRKVQIPIAQISGDSDDDSESSVVLEDNSFSGVVRVPSIEVLHRVNSGPKVRILEVDEGDDNESQAENMVEMEFTADLVIDNDVLDIKDEKEHIGVEDAILNDISTDTIQDEAPDANKEARADSFVADEEFIEDLVIGNDVLDTIDEKEHISVEDAIRSDVSTDTIKDEAPDANKEARADSFVADEEFIEDLVIGNNVLDTIDEKEHTSVEDAIRSDVSTGTIKDEAPDANKEATADSFVADEEFIEDLEHTSVEDAIRSDVSTGTIKDEAPDANKEATADSFVADEEFIEDLVIGNNVLDTIDEKEHTSVEDAIRSDVSTDTIQDEAPDANKEARADSFVADEEFIEDLVIGNHVLDTKDGKEHISVEDAIRADVSTDTIQDEAPDTNKEARADSFVADEEFIEDLVISNDVLHTKDEKEHISVEDAIPFDVSTDTIQDEAPDADKEARADSFVADEEFIVDLVISNDVLDTKDEKEHISVEDAIPCDISADTIQDEAPDANKEANADSSVADEEFIEELVISNDVLDPKDEKENNGLEDTIHCVIAADTSRDEAPAANEEARADSLVTDEQYKSTSESEQNEDLMHLDEEIQEIDVIDDQRKRGDLGDLRELTDLAEGTLVPGNICSVALAAEEGCLFGTDNLMETEHTELDSSNNFGEAFMDDGEPKSSFEDNLVFNQDIDSQNVETESEQEIGQPVESFSSAAGHKTGSHCVDIKELPTEVCCQFSELPESLTEIVQVDSSDSPLTDSSLTGVNASQSVFQSINFDHVAEKEAKNSEEIPGEVEGSTFHPDTKPVVAEMEREQDSASLSDGEALLDHSQEIDIENVRDSEEAADADGGISDHRRIIDSASLAGFLKAVKGAVSDNSNFKLTSVDGTENLPREGNSADLGSIFLSARPITGARSSDPFTPLSTNGEFEGALSEVEKQQLEKIQKIRIKYLRLLHRLGCSPGDSAASKVLHQLTIAEPRSSSQAFHLDFAAKKVALDLEAQTKDDLDFSLCILVIGKTGVGKSATINSIFGERKTVINAFEPATTRVKEIIGMIDGVKVKVFDTPGLRTSTIDQSINRKVFSSIKKVMHRSPPDVILYIDRLDTQCIYLNDLPLLKSVTSHLGTSIWRKSVVALTHATSIPPDGPNGYPLSYEVFVAQRSQAVQQLISHSAKELLVMNPGLMIPVNLVENRPFAKKDGHGETLLQSGESWRRQLLLSCYSVKTLSELSSVVTIPNTFNHMKLFGFRIRSQSPFYFLSSLLQSNVHPKLSNDQSGESVDSDVGLGYPSDSDHEEDFEYDNLPPFKPLKKSEIAELSSVQRKAYFEEYDYCVKLLQKKQFREEIRRFRDSRKERNSAANGTYLDAVMDQQMASADTIAVPLPDMALPPSFDGDDPSFRYRFLEPSSQLLTRPVFDSQGWDHDCGYDGVVIEDKVDIVSHFPAAFSVQLTKDKKEFNIQLHSSVSARHGDKGSSMAGLDIQTFGKKQAYLLKGETKVRNSKKNITAAGVSLTFLEEMWCLGSKLRTILHFEKVYCCPGMLELFDLKTVQHMVQTWNCAGGTRIILFVRIKSYWGCLL</sequence>
<reference evidence="19" key="1">
    <citation type="submission" date="2020-06" db="EMBL/GenBank/DDBJ databases">
        <authorList>
            <person name="Li T."/>
            <person name="Hu X."/>
            <person name="Zhang T."/>
            <person name="Song X."/>
            <person name="Zhang H."/>
            <person name="Dai N."/>
            <person name="Sheng W."/>
            <person name="Hou X."/>
            <person name="Wei L."/>
        </authorList>
    </citation>
    <scope>NUCLEOTIDE SEQUENCE</scope>
    <source>
        <strain evidence="19">KEN1</strain>
        <tissue evidence="19">Leaf</tissue>
    </source>
</reference>
<evidence type="ECO:0000313" key="19">
    <source>
        <dbReference type="EMBL" id="KAL0457404.1"/>
    </source>
</evidence>
<dbReference type="GO" id="GO:0045036">
    <property type="term" value="P:protein targeting to chloroplast"/>
    <property type="evidence" value="ECO:0007669"/>
    <property type="project" value="InterPro"/>
</dbReference>
<comment type="subcellular location">
    <subcellularLocation>
        <location evidence="15">Plastid</location>
        <location evidence="15">Chloroplast outer membrane</location>
        <topology evidence="15">Single-pass membrane protein</topology>
    </subcellularLocation>
</comment>
<dbReference type="GO" id="GO:0009707">
    <property type="term" value="C:chloroplast outer membrane"/>
    <property type="evidence" value="ECO:0007669"/>
    <property type="project" value="UniProtKB-SubCell"/>
</dbReference>
<gene>
    <name evidence="19" type="ORF">Slati_1079600</name>
</gene>